<reference evidence="2 3" key="1">
    <citation type="journal article" date="2023" name="BMC Biol.">
        <title>The compact genome of the sponge Oopsacas minuta (Hexactinellida) is lacking key metazoan core genes.</title>
        <authorList>
            <person name="Santini S."/>
            <person name="Schenkelaars Q."/>
            <person name="Jourda C."/>
            <person name="Duchesne M."/>
            <person name="Belahbib H."/>
            <person name="Rocher C."/>
            <person name="Selva M."/>
            <person name="Riesgo A."/>
            <person name="Vervoort M."/>
            <person name="Leys S.P."/>
            <person name="Kodjabachian L."/>
            <person name="Le Bivic A."/>
            <person name="Borchiellini C."/>
            <person name="Claverie J.M."/>
            <person name="Renard E."/>
        </authorList>
    </citation>
    <scope>NUCLEOTIDE SEQUENCE [LARGE SCALE GENOMIC DNA]</scope>
    <source>
        <strain evidence="2">SPO-2</strain>
    </source>
</reference>
<accession>A0AAV7JN89</accession>
<dbReference type="Pfam" id="PF13847">
    <property type="entry name" value="Methyltransf_31"/>
    <property type="match status" value="1"/>
</dbReference>
<dbReference type="InterPro" id="IPR002052">
    <property type="entry name" value="DNA_methylase_N6_adenine_CS"/>
</dbReference>
<protein>
    <submittedName>
        <fullName evidence="2">Methyltransferase-like protein 5</fullName>
    </submittedName>
</protein>
<dbReference type="PANTHER" id="PTHR23290">
    <property type="entry name" value="RRNA N6-ADENOSINE-METHYLTRANSFERASE METTL5"/>
    <property type="match status" value="1"/>
</dbReference>
<evidence type="ECO:0000313" key="3">
    <source>
        <dbReference type="Proteomes" id="UP001165289"/>
    </source>
</evidence>
<keyword evidence="3" id="KW-1185">Reference proteome</keyword>
<comment type="caution">
    <text evidence="2">The sequence shown here is derived from an EMBL/GenBank/DDBJ whole genome shotgun (WGS) entry which is preliminary data.</text>
</comment>
<dbReference type="GO" id="GO:0032259">
    <property type="term" value="P:methylation"/>
    <property type="evidence" value="ECO:0007669"/>
    <property type="project" value="UniProtKB-KW"/>
</dbReference>
<dbReference type="GO" id="GO:0003676">
    <property type="term" value="F:nucleic acid binding"/>
    <property type="evidence" value="ECO:0007669"/>
    <property type="project" value="InterPro"/>
</dbReference>
<dbReference type="InterPro" id="IPR051720">
    <property type="entry name" value="rRNA_MeTrfase/Polyamine_Synth"/>
</dbReference>
<proteinExistence type="predicted"/>
<dbReference type="CDD" id="cd02440">
    <property type="entry name" value="AdoMet_MTases"/>
    <property type="match status" value="1"/>
</dbReference>
<evidence type="ECO:0000259" key="1">
    <source>
        <dbReference type="Pfam" id="PF13847"/>
    </source>
</evidence>
<organism evidence="2 3">
    <name type="scientific">Oopsacas minuta</name>
    <dbReference type="NCBI Taxonomy" id="111878"/>
    <lineage>
        <taxon>Eukaryota</taxon>
        <taxon>Metazoa</taxon>
        <taxon>Porifera</taxon>
        <taxon>Hexactinellida</taxon>
        <taxon>Hexasterophora</taxon>
        <taxon>Lyssacinosida</taxon>
        <taxon>Leucopsacidae</taxon>
        <taxon>Oopsacas</taxon>
    </lineage>
</organism>
<dbReference type="EMBL" id="JAKMXF010000316">
    <property type="protein sequence ID" value="KAI6649929.1"/>
    <property type="molecule type" value="Genomic_DNA"/>
</dbReference>
<dbReference type="PRINTS" id="PR00507">
    <property type="entry name" value="N12N6MTFRASE"/>
</dbReference>
<dbReference type="InterPro" id="IPR029063">
    <property type="entry name" value="SAM-dependent_MTases_sf"/>
</dbReference>
<dbReference type="Gene3D" id="3.40.50.150">
    <property type="entry name" value="Vaccinia Virus protein VP39"/>
    <property type="match status" value="1"/>
</dbReference>
<feature type="domain" description="Methyltransferase" evidence="1">
    <location>
        <begin position="53"/>
        <end position="129"/>
    </location>
</feature>
<keyword evidence="2" id="KW-0808">Transferase</keyword>
<dbReference type="GO" id="GO:0008168">
    <property type="term" value="F:methyltransferase activity"/>
    <property type="evidence" value="ECO:0007669"/>
    <property type="project" value="UniProtKB-KW"/>
</dbReference>
<dbReference type="Proteomes" id="UP001165289">
    <property type="component" value="Unassembled WGS sequence"/>
</dbReference>
<sequence length="212" mass="23855">MCTGLSEKELYISLSQIDGYHSPKLYLEQYITPPNIAATIIKFIDEEYQDIRGKNLLDLGCGTGMLSIGSCLLGSHSFGIDVCQRALGVARENISRLGVNDVDFICGDITNIKQFFIPKKIDTVLMNPPFGTKDNYGIDIKFIDAAISVSCNSIYSLHKTTTRKHILEFGEMRKLQTNVLAEIRFNIDNTFKFHKKKSVDIDVDLIKFEVCD</sequence>
<dbReference type="SUPFAM" id="SSF53335">
    <property type="entry name" value="S-adenosyl-L-methionine-dependent methyltransferases"/>
    <property type="match status" value="1"/>
</dbReference>
<dbReference type="AlphaFoldDB" id="A0AAV7JN89"/>
<dbReference type="InterPro" id="IPR025714">
    <property type="entry name" value="Methyltranfer_dom"/>
</dbReference>
<gene>
    <name evidence="2" type="ORF">LOD99_6293</name>
</gene>
<dbReference type="PROSITE" id="PS00092">
    <property type="entry name" value="N6_MTASE"/>
    <property type="match status" value="1"/>
</dbReference>
<dbReference type="PANTHER" id="PTHR23290:SF0">
    <property type="entry name" value="RRNA N6-ADENOSINE-METHYLTRANSFERASE METTL5"/>
    <property type="match status" value="1"/>
</dbReference>
<name>A0AAV7JN89_9METZ</name>
<evidence type="ECO:0000313" key="2">
    <source>
        <dbReference type="EMBL" id="KAI6649929.1"/>
    </source>
</evidence>
<keyword evidence="2" id="KW-0489">Methyltransferase</keyword>